<protein>
    <recommendedName>
        <fullName evidence="10">Major facilitator superfamily associated domain-containing protein</fullName>
    </recommendedName>
</protein>
<comment type="similarity">
    <text evidence="2">Belongs to the major facilitator superfamily. Folate-biopterin transporter (TC 2.A.71) family.</text>
</comment>
<organism evidence="8 9">
    <name type="scientific">Aphanomyces euteiches</name>
    <dbReference type="NCBI Taxonomy" id="100861"/>
    <lineage>
        <taxon>Eukaryota</taxon>
        <taxon>Sar</taxon>
        <taxon>Stramenopiles</taxon>
        <taxon>Oomycota</taxon>
        <taxon>Saprolegniomycetes</taxon>
        <taxon>Saprolegniales</taxon>
        <taxon>Verrucalvaceae</taxon>
        <taxon>Aphanomyces</taxon>
    </lineage>
</organism>
<dbReference type="Gene3D" id="1.20.1250.20">
    <property type="entry name" value="MFS general substrate transporter like domains"/>
    <property type="match status" value="1"/>
</dbReference>
<gene>
    <name evidence="8" type="ORF">Ae201684_005669</name>
</gene>
<feature type="transmembrane region" description="Helical" evidence="7">
    <location>
        <begin position="217"/>
        <end position="235"/>
    </location>
</feature>
<dbReference type="SUPFAM" id="SSF103473">
    <property type="entry name" value="MFS general substrate transporter"/>
    <property type="match status" value="1"/>
</dbReference>
<evidence type="ECO:0000313" key="8">
    <source>
        <dbReference type="EMBL" id="KAF0738438.1"/>
    </source>
</evidence>
<dbReference type="Proteomes" id="UP000481153">
    <property type="component" value="Unassembled WGS sequence"/>
</dbReference>
<feature type="transmembrane region" description="Helical" evidence="7">
    <location>
        <begin position="338"/>
        <end position="356"/>
    </location>
</feature>
<evidence type="ECO:0000256" key="4">
    <source>
        <dbReference type="ARBA" id="ARBA00022692"/>
    </source>
</evidence>
<keyword evidence="3" id="KW-0813">Transport</keyword>
<feature type="transmembrane region" description="Helical" evidence="7">
    <location>
        <begin position="60"/>
        <end position="78"/>
    </location>
</feature>
<evidence type="ECO:0000256" key="3">
    <source>
        <dbReference type="ARBA" id="ARBA00022448"/>
    </source>
</evidence>
<dbReference type="PANTHER" id="PTHR31585:SF5">
    <property type="entry name" value="RNA-BINDING S4 DOMAIN-CONTAINING PROTEIN"/>
    <property type="match status" value="1"/>
</dbReference>
<feature type="transmembrane region" description="Helical" evidence="7">
    <location>
        <begin position="304"/>
        <end position="326"/>
    </location>
</feature>
<comment type="subcellular location">
    <subcellularLocation>
        <location evidence="1">Membrane</location>
        <topology evidence="1">Multi-pass membrane protein</topology>
    </subcellularLocation>
</comment>
<dbReference type="EMBL" id="VJMJ01000074">
    <property type="protein sequence ID" value="KAF0738438.1"/>
    <property type="molecule type" value="Genomic_DNA"/>
</dbReference>
<evidence type="ECO:0000256" key="7">
    <source>
        <dbReference type="SAM" id="Phobius"/>
    </source>
</evidence>
<keyword evidence="6 7" id="KW-0472">Membrane</keyword>
<evidence type="ECO:0000256" key="1">
    <source>
        <dbReference type="ARBA" id="ARBA00004141"/>
    </source>
</evidence>
<evidence type="ECO:0000256" key="6">
    <source>
        <dbReference type="ARBA" id="ARBA00023136"/>
    </source>
</evidence>
<dbReference type="Pfam" id="PF03092">
    <property type="entry name" value="BT1"/>
    <property type="match status" value="1"/>
</dbReference>
<evidence type="ECO:0000313" key="9">
    <source>
        <dbReference type="Proteomes" id="UP000481153"/>
    </source>
</evidence>
<feature type="transmembrane region" description="Helical" evidence="7">
    <location>
        <begin position="131"/>
        <end position="150"/>
    </location>
</feature>
<dbReference type="InterPro" id="IPR036259">
    <property type="entry name" value="MFS_trans_sf"/>
</dbReference>
<dbReference type="AlphaFoldDB" id="A0A6G0XEJ4"/>
<proteinExistence type="inferred from homology"/>
<comment type="caution">
    <text evidence="8">The sequence shown here is derived from an EMBL/GenBank/DDBJ whole genome shotgun (WGS) entry which is preliminary data.</text>
</comment>
<name>A0A6G0XEJ4_9STRA</name>
<feature type="transmembrane region" description="Helical" evidence="7">
    <location>
        <begin position="368"/>
        <end position="388"/>
    </location>
</feature>
<reference evidence="8 9" key="1">
    <citation type="submission" date="2019-07" db="EMBL/GenBank/DDBJ databases">
        <title>Genomics analysis of Aphanomyces spp. identifies a new class of oomycete effector associated with host adaptation.</title>
        <authorList>
            <person name="Gaulin E."/>
        </authorList>
    </citation>
    <scope>NUCLEOTIDE SEQUENCE [LARGE SCALE GENOMIC DNA]</scope>
    <source>
        <strain evidence="8 9">ATCC 201684</strain>
    </source>
</reference>
<feature type="transmembrane region" description="Helical" evidence="7">
    <location>
        <begin position="255"/>
        <end position="275"/>
    </location>
</feature>
<feature type="transmembrane region" description="Helical" evidence="7">
    <location>
        <begin position="98"/>
        <end position="119"/>
    </location>
</feature>
<feature type="transmembrane region" description="Helical" evidence="7">
    <location>
        <begin position="476"/>
        <end position="498"/>
    </location>
</feature>
<feature type="transmembrane region" description="Helical" evidence="7">
    <location>
        <begin position="518"/>
        <end position="539"/>
    </location>
</feature>
<evidence type="ECO:0000256" key="2">
    <source>
        <dbReference type="ARBA" id="ARBA00007015"/>
    </source>
</evidence>
<keyword evidence="5 7" id="KW-1133">Transmembrane helix</keyword>
<evidence type="ECO:0008006" key="10">
    <source>
        <dbReference type="Google" id="ProtNLM"/>
    </source>
</evidence>
<dbReference type="VEuPathDB" id="FungiDB:AeMF1_005620"/>
<dbReference type="PANTHER" id="PTHR31585">
    <property type="entry name" value="FOLATE-BIOPTERIN TRANSPORTER 1, CHLOROPLASTIC"/>
    <property type="match status" value="1"/>
</dbReference>
<evidence type="ECO:0000256" key="5">
    <source>
        <dbReference type="ARBA" id="ARBA00022989"/>
    </source>
</evidence>
<sequence length="556" mass="60785">MVTPSNKGEESKEHYHAYPIADSNVHSVDGTKPGALHATLEAGLLREDETLVYNSQDVKALVGQYVVIGFLYGALPYVPLGVLNNYYELSGSEYNAPAALISLFGWSLKAFVGLLSDAVPIMGYRRKSYMLGGWVCCGVVLLALTCLHHGSPSNSSPARYYRNDTQTDPIFRSKGTRLGFLCALATFCYAFADVPADALVVEYAQSEPDEIRGRLQTIVYSVRSMATMVSTLVILSCLSSDRFRGDFSWDMGLNVWFAILCAVTFIAANLTFLFVNETKRELTPLSTYATQCRTLLETRSMWQLMAFNFLFNLFANSLPSVAPGFVQMLSAETSSSDSAISTAIGCAAFAATVAAVGKWGKAANWRVLLVATTLILTGVDAMLQFLSIYDVVRSKFLFIVAAPLASEFPRAVQFILTMFTIVQIADQGNEGLVFGILTTCSNMASPIGTMLSNILGGVFHLDRSDIKTNDFSTFNQFADTFCLHYAFVCVAVCFVGLYPTQKKMLQEWKATNDSSKNIAVSVILAGFVLFIVAVVYSFLTMFKSTLCLRFVGGRGC</sequence>
<accession>A0A6G0XEJ4</accession>
<dbReference type="InterPro" id="IPR039309">
    <property type="entry name" value="BT1"/>
</dbReference>
<keyword evidence="9" id="KW-1185">Reference proteome</keyword>
<dbReference type="GO" id="GO:0016020">
    <property type="term" value="C:membrane"/>
    <property type="evidence" value="ECO:0007669"/>
    <property type="project" value="UniProtKB-SubCell"/>
</dbReference>
<keyword evidence="4 7" id="KW-0812">Transmembrane</keyword>